<dbReference type="PROSITE" id="PS50005">
    <property type="entry name" value="TPR"/>
    <property type="match status" value="3"/>
</dbReference>
<dbReference type="InterPro" id="IPR039226">
    <property type="entry name" value="Ski3/TTC37"/>
</dbReference>
<dbReference type="KEGG" id="qsa:O6P43_016411"/>
<evidence type="ECO:0000313" key="5">
    <source>
        <dbReference type="Proteomes" id="UP001163823"/>
    </source>
</evidence>
<comment type="caution">
    <text evidence="4">The sequence shown here is derived from an EMBL/GenBank/DDBJ whole genome shotgun (WGS) entry which is preliminary data.</text>
</comment>
<dbReference type="PROSITE" id="PS50293">
    <property type="entry name" value="TPR_REGION"/>
    <property type="match status" value="1"/>
</dbReference>
<protein>
    <submittedName>
        <fullName evidence="4">Tetratricopeptide repeat protein</fullName>
    </submittedName>
</protein>
<accession>A0AAD7LZ62</accession>
<name>A0AAD7LZ62_QUISA</name>
<evidence type="ECO:0000313" key="4">
    <source>
        <dbReference type="EMBL" id="KAJ7967026.1"/>
    </source>
</evidence>
<dbReference type="InterPro" id="IPR019734">
    <property type="entry name" value="TPR_rpt"/>
</dbReference>
<feature type="repeat" description="TPR" evidence="3">
    <location>
        <begin position="175"/>
        <end position="208"/>
    </location>
</feature>
<dbReference type="Proteomes" id="UP001163823">
    <property type="component" value="Chromosome 6"/>
</dbReference>
<evidence type="ECO:0000256" key="2">
    <source>
        <dbReference type="ARBA" id="ARBA00022803"/>
    </source>
</evidence>
<organism evidence="4 5">
    <name type="scientific">Quillaja saponaria</name>
    <name type="common">Soap bark tree</name>
    <dbReference type="NCBI Taxonomy" id="32244"/>
    <lineage>
        <taxon>Eukaryota</taxon>
        <taxon>Viridiplantae</taxon>
        <taxon>Streptophyta</taxon>
        <taxon>Embryophyta</taxon>
        <taxon>Tracheophyta</taxon>
        <taxon>Spermatophyta</taxon>
        <taxon>Magnoliopsida</taxon>
        <taxon>eudicotyledons</taxon>
        <taxon>Gunneridae</taxon>
        <taxon>Pentapetalae</taxon>
        <taxon>rosids</taxon>
        <taxon>fabids</taxon>
        <taxon>Fabales</taxon>
        <taxon>Quillajaceae</taxon>
        <taxon>Quillaja</taxon>
    </lineage>
</organism>
<dbReference type="InterPro" id="IPR011990">
    <property type="entry name" value="TPR-like_helical_dom_sf"/>
</dbReference>
<keyword evidence="1" id="KW-0677">Repeat</keyword>
<evidence type="ECO:0000256" key="1">
    <source>
        <dbReference type="ARBA" id="ARBA00022737"/>
    </source>
</evidence>
<dbReference type="EMBL" id="JARAOO010000006">
    <property type="protein sequence ID" value="KAJ7967026.1"/>
    <property type="molecule type" value="Genomic_DNA"/>
</dbReference>
<dbReference type="GO" id="GO:0055087">
    <property type="term" value="C:Ski complex"/>
    <property type="evidence" value="ECO:0007669"/>
    <property type="project" value="InterPro"/>
</dbReference>
<dbReference type="GO" id="GO:0006401">
    <property type="term" value="P:RNA catabolic process"/>
    <property type="evidence" value="ECO:0007669"/>
    <property type="project" value="InterPro"/>
</dbReference>
<gene>
    <name evidence="4" type="ORF">O6P43_016411</name>
</gene>
<evidence type="ECO:0000256" key="3">
    <source>
        <dbReference type="PROSITE-ProRule" id="PRU00339"/>
    </source>
</evidence>
<dbReference type="Pfam" id="PF00515">
    <property type="entry name" value="TPR_1"/>
    <property type="match status" value="1"/>
</dbReference>
<dbReference type="AlphaFoldDB" id="A0AAD7LZ62"/>
<proteinExistence type="predicted"/>
<dbReference type="Gene3D" id="1.25.40.10">
    <property type="entry name" value="Tetratricopeptide repeat domain"/>
    <property type="match status" value="2"/>
</dbReference>
<dbReference type="PANTHER" id="PTHR15704:SF7">
    <property type="entry name" value="SUPERKILLER COMPLEX PROTEIN 3"/>
    <property type="match status" value="1"/>
</dbReference>
<dbReference type="PANTHER" id="PTHR15704">
    <property type="entry name" value="SUPERKILLER 3 PROTEIN-RELATED"/>
    <property type="match status" value="1"/>
</dbReference>
<reference evidence="4" key="1">
    <citation type="journal article" date="2023" name="Science">
        <title>Elucidation of the pathway for biosynthesis of saponin adjuvants from the soapbark tree.</title>
        <authorList>
            <person name="Reed J."/>
            <person name="Orme A."/>
            <person name="El-Demerdash A."/>
            <person name="Owen C."/>
            <person name="Martin L.B.B."/>
            <person name="Misra R.C."/>
            <person name="Kikuchi S."/>
            <person name="Rejzek M."/>
            <person name="Martin A.C."/>
            <person name="Harkess A."/>
            <person name="Leebens-Mack J."/>
            <person name="Louveau T."/>
            <person name="Stephenson M.J."/>
            <person name="Osbourn A."/>
        </authorList>
    </citation>
    <scope>NUCLEOTIDE SEQUENCE</scope>
    <source>
        <strain evidence="4">S10</strain>
    </source>
</reference>
<feature type="repeat" description="TPR" evidence="3">
    <location>
        <begin position="433"/>
        <end position="466"/>
    </location>
</feature>
<dbReference type="SUPFAM" id="SSF48452">
    <property type="entry name" value="TPR-like"/>
    <property type="match status" value="3"/>
</dbReference>
<keyword evidence="2 3" id="KW-0802">TPR repeat</keyword>
<feature type="repeat" description="TPR" evidence="3">
    <location>
        <begin position="209"/>
        <end position="242"/>
    </location>
</feature>
<keyword evidence="5" id="KW-1185">Reference proteome</keyword>
<sequence length="1189" mass="133156">MRETEEDNEAEQQQEQEQETLLKPLHESLDAHPDDASLHFELGHSLWIQGGEAKEKAAEHFFISAKLNPQNGAAFKFLGHYYRRVSLDTQRSLKCYQRAVALNPDDSDSGEGLCDLLDEAGKETLEVAVCRDASDKSPRAFWAFRRLGYLQVHQKKWSEAVQSLQHAIRGYPTCADLWQALGIAYQRLGRFTAAIKSYGRAIELNETLVFAWVESGNIYLMLGSFKKGVEQFQQALKTSPQCVSAYYGLASGLLGLSKECLKLGAFKWGASLLKEAAEVATACICLVGNISCIWKLHGDTQLMYAKCYPWMGEGQNLEISREAYNASILSWKQTCSLAVTSARCSYQRALHLAPWQANIYSDIAISSDFVTSLSKTCGHDLSSWKLAEKMSVGALLLEGYNYEFWLALGYLSDYSALKQHAIIRGLQLDISSAVAWSYLGRLYRKEGEEKLARQAFDCARSIDPALALPWAGMAANFDTRESAPDEAFESCLRAVQILPLAEFQIGLAKLALLNGHLSSLQVFGAIQLAVQRAPHYPETHNLNGLVYEARKDYLSAATSYRIASHAINASSGSVPYSQIRDISINLARSLAMAGYAVDALCECEKLKKEGMLDGRGLQIYAFSLWQLGKNDLALSVVRNLAASVSTMEQISVSTPVSFICRLLYHISGLDAAITSILKMPKELFQSSKVSFIVSAIHALDRCNRLKPVVLSSCTFLTSYEEITEMHFLIALGKLVEDGSKYGLGFQSGVSHLKRTLHIYPNSSLIRNLLGYLLLSSNELSSIHVATRCCKLNPFDLPSHQGLKLSSDILGAGAVACYAVGNSSPKLSFPTCPNQCLNEPGAIRHLQKYLHQQPWSCNARYLLILNYLQKAREERFPHHLCVMLERLISVALSNKLYSKTDTSYQYQKFQLLLCASEISLQCRNVINCISHAKKASKIELADCYLFFAHLLLCRVHAMKGELLNLQREYAKCLELKTGFHIGWICLKLIKSQHKLQIDSNFLDFCFEECSKEGANSRNMWVAIFKLVRSLISIRDWDFLSAEEFLAEACSLVGDESCFYLCHGAVCMELARQRPGLHFLSLAQKSIAKAQKNSRIPLPLTSVLMAQAEGSLGSREKWARCLRLEWFTWPPEMRPAELFFQMHLLAKNLNDSSDSLSNVEFCQSPQRWVLRAIHTNPSCLRYWKVLQVLVE</sequence>
<dbReference type="SMART" id="SM00028">
    <property type="entry name" value="TPR"/>
    <property type="match status" value="7"/>
</dbReference>